<organism evidence="1 2">
    <name type="scientific">Leucogyrophana mollusca</name>
    <dbReference type="NCBI Taxonomy" id="85980"/>
    <lineage>
        <taxon>Eukaryota</taxon>
        <taxon>Fungi</taxon>
        <taxon>Dikarya</taxon>
        <taxon>Basidiomycota</taxon>
        <taxon>Agaricomycotina</taxon>
        <taxon>Agaricomycetes</taxon>
        <taxon>Agaricomycetidae</taxon>
        <taxon>Boletales</taxon>
        <taxon>Boletales incertae sedis</taxon>
        <taxon>Leucogyrophana</taxon>
    </lineage>
</organism>
<dbReference type="EMBL" id="MU266540">
    <property type="protein sequence ID" value="KAH7921156.1"/>
    <property type="molecule type" value="Genomic_DNA"/>
</dbReference>
<sequence>MSSSKASSLEPLTPTPGSPVPSLPGGTPSSPPMPPLDPLYPSPNDTDDDGPPHVPTPLWVSLLSCCAARNAISPEHLADVPSDNNPRPLRSQMGDNAEYWVTGSDHAFQFRFPAILDTKGQYSRCGEYFSLPETGLDLGAIKKAKVQFELRPLSESTCFPPQAIKTSNCALETLFALQAEVEEVRNKLLSERTKAPNVIPFWRTYKAEDRYVLVVHSEALFKDLPNTRNDSGPRLSRADIGKNSVMLSPSKVKSSSKSAASASGASTSATSKNSITQLPDPQGRYAGVIAQLGLGSAKVNPPDVRDGMGALIHPRNYPDALPDGAVVDVEVFLKLWNIRGSGDMASRDPHGSRIYQVMLKSMKILPDYTLDPDMVLGKGKRKATDDLSIDQSPAKKASSSATGSFGDPFAMEDVEA</sequence>
<reference evidence="1" key="1">
    <citation type="journal article" date="2021" name="New Phytol.">
        <title>Evolutionary innovations through gain and loss of genes in the ectomycorrhizal Boletales.</title>
        <authorList>
            <person name="Wu G."/>
            <person name="Miyauchi S."/>
            <person name="Morin E."/>
            <person name="Kuo A."/>
            <person name="Drula E."/>
            <person name="Varga T."/>
            <person name="Kohler A."/>
            <person name="Feng B."/>
            <person name="Cao Y."/>
            <person name="Lipzen A."/>
            <person name="Daum C."/>
            <person name="Hundley H."/>
            <person name="Pangilinan J."/>
            <person name="Johnson J."/>
            <person name="Barry K."/>
            <person name="LaButti K."/>
            <person name="Ng V."/>
            <person name="Ahrendt S."/>
            <person name="Min B."/>
            <person name="Choi I.G."/>
            <person name="Park H."/>
            <person name="Plett J.M."/>
            <person name="Magnuson J."/>
            <person name="Spatafora J.W."/>
            <person name="Nagy L.G."/>
            <person name="Henrissat B."/>
            <person name="Grigoriev I.V."/>
            <person name="Yang Z.L."/>
            <person name="Xu J."/>
            <person name="Martin F.M."/>
        </authorList>
    </citation>
    <scope>NUCLEOTIDE SEQUENCE</scope>
    <source>
        <strain evidence="1">KUC20120723A-06</strain>
    </source>
</reference>
<evidence type="ECO:0000313" key="1">
    <source>
        <dbReference type="EMBL" id="KAH7921156.1"/>
    </source>
</evidence>
<evidence type="ECO:0000313" key="2">
    <source>
        <dbReference type="Proteomes" id="UP000790709"/>
    </source>
</evidence>
<proteinExistence type="predicted"/>
<keyword evidence="2" id="KW-1185">Reference proteome</keyword>
<dbReference type="Proteomes" id="UP000790709">
    <property type="component" value="Unassembled WGS sequence"/>
</dbReference>
<accession>A0ACB8B5V2</accession>
<comment type="caution">
    <text evidence="1">The sequence shown here is derived from an EMBL/GenBank/DDBJ whole genome shotgun (WGS) entry which is preliminary data.</text>
</comment>
<gene>
    <name evidence="1" type="ORF">BV22DRAFT_1132522</name>
</gene>
<protein>
    <submittedName>
        <fullName evidence="1">Uncharacterized protein</fullName>
    </submittedName>
</protein>
<name>A0ACB8B5V2_9AGAM</name>